<organism evidence="2 3">
    <name type="scientific">Trichocladium antarcticum</name>
    <dbReference type="NCBI Taxonomy" id="1450529"/>
    <lineage>
        <taxon>Eukaryota</taxon>
        <taxon>Fungi</taxon>
        <taxon>Dikarya</taxon>
        <taxon>Ascomycota</taxon>
        <taxon>Pezizomycotina</taxon>
        <taxon>Sordariomycetes</taxon>
        <taxon>Sordariomycetidae</taxon>
        <taxon>Sordariales</taxon>
        <taxon>Chaetomiaceae</taxon>
        <taxon>Trichocladium</taxon>
    </lineage>
</organism>
<gene>
    <name evidence="2" type="ORF">BT67DRAFT_38765</name>
</gene>
<sequence length="91" mass="10057">MQARFKYGCWAACALVLAVSVRCDDKCRWIIREAHPRCARIRLPISATVPATLVLQMLRGCPGDAQLPCCAGRVFVGQDWHSETARARSGL</sequence>
<accession>A0AAN6UJ03</accession>
<name>A0AAN6UJ03_9PEZI</name>
<dbReference type="Proteomes" id="UP001304895">
    <property type="component" value="Unassembled WGS sequence"/>
</dbReference>
<keyword evidence="3" id="KW-1185">Reference proteome</keyword>
<evidence type="ECO:0000313" key="3">
    <source>
        <dbReference type="Proteomes" id="UP001304895"/>
    </source>
</evidence>
<evidence type="ECO:0000313" key="2">
    <source>
        <dbReference type="EMBL" id="KAK4133630.1"/>
    </source>
</evidence>
<comment type="caution">
    <text evidence="2">The sequence shown here is derived from an EMBL/GenBank/DDBJ whole genome shotgun (WGS) entry which is preliminary data.</text>
</comment>
<proteinExistence type="predicted"/>
<feature type="chain" id="PRO_5042810598" description="Secreted protein" evidence="1">
    <location>
        <begin position="24"/>
        <end position="91"/>
    </location>
</feature>
<evidence type="ECO:0000256" key="1">
    <source>
        <dbReference type="SAM" id="SignalP"/>
    </source>
</evidence>
<dbReference type="AlphaFoldDB" id="A0AAN6UJ03"/>
<dbReference type="EMBL" id="MU853411">
    <property type="protein sequence ID" value="KAK4133630.1"/>
    <property type="molecule type" value="Genomic_DNA"/>
</dbReference>
<reference evidence="2" key="2">
    <citation type="submission" date="2023-05" db="EMBL/GenBank/DDBJ databases">
        <authorList>
            <consortium name="Lawrence Berkeley National Laboratory"/>
            <person name="Steindorff A."/>
            <person name="Hensen N."/>
            <person name="Bonometti L."/>
            <person name="Westerberg I."/>
            <person name="Brannstrom I.O."/>
            <person name="Guillou S."/>
            <person name="Cros-Aarteil S."/>
            <person name="Calhoun S."/>
            <person name="Haridas S."/>
            <person name="Kuo A."/>
            <person name="Mondo S."/>
            <person name="Pangilinan J."/>
            <person name="Riley R."/>
            <person name="Labutti K."/>
            <person name="Andreopoulos B."/>
            <person name="Lipzen A."/>
            <person name="Chen C."/>
            <person name="Yanf M."/>
            <person name="Daum C."/>
            <person name="Ng V."/>
            <person name="Clum A."/>
            <person name="Ohm R."/>
            <person name="Martin F."/>
            <person name="Silar P."/>
            <person name="Natvig D."/>
            <person name="Lalanne C."/>
            <person name="Gautier V."/>
            <person name="Ament-Velasquez S.L."/>
            <person name="Kruys A."/>
            <person name="Hutchinson M.I."/>
            <person name="Powell A.J."/>
            <person name="Barry K."/>
            <person name="Miller A.N."/>
            <person name="Grigoriev I.V."/>
            <person name="Debuchy R."/>
            <person name="Gladieux P."/>
            <person name="Thoren M.H."/>
            <person name="Johannesson H."/>
        </authorList>
    </citation>
    <scope>NUCLEOTIDE SEQUENCE</scope>
    <source>
        <strain evidence="2">CBS 123565</strain>
    </source>
</reference>
<reference evidence="2" key="1">
    <citation type="journal article" date="2023" name="Mol. Phylogenet. Evol.">
        <title>Genome-scale phylogeny and comparative genomics of the fungal order Sordariales.</title>
        <authorList>
            <person name="Hensen N."/>
            <person name="Bonometti L."/>
            <person name="Westerberg I."/>
            <person name="Brannstrom I.O."/>
            <person name="Guillou S."/>
            <person name="Cros-Aarteil S."/>
            <person name="Calhoun S."/>
            <person name="Haridas S."/>
            <person name="Kuo A."/>
            <person name="Mondo S."/>
            <person name="Pangilinan J."/>
            <person name="Riley R."/>
            <person name="LaButti K."/>
            <person name="Andreopoulos B."/>
            <person name="Lipzen A."/>
            <person name="Chen C."/>
            <person name="Yan M."/>
            <person name="Daum C."/>
            <person name="Ng V."/>
            <person name="Clum A."/>
            <person name="Steindorff A."/>
            <person name="Ohm R.A."/>
            <person name="Martin F."/>
            <person name="Silar P."/>
            <person name="Natvig D.O."/>
            <person name="Lalanne C."/>
            <person name="Gautier V."/>
            <person name="Ament-Velasquez S.L."/>
            <person name="Kruys A."/>
            <person name="Hutchinson M.I."/>
            <person name="Powell A.J."/>
            <person name="Barry K."/>
            <person name="Miller A.N."/>
            <person name="Grigoriev I.V."/>
            <person name="Debuchy R."/>
            <person name="Gladieux P."/>
            <person name="Hiltunen Thoren M."/>
            <person name="Johannesson H."/>
        </authorList>
    </citation>
    <scope>NUCLEOTIDE SEQUENCE</scope>
    <source>
        <strain evidence="2">CBS 123565</strain>
    </source>
</reference>
<keyword evidence="1" id="KW-0732">Signal</keyword>
<feature type="signal peptide" evidence="1">
    <location>
        <begin position="1"/>
        <end position="23"/>
    </location>
</feature>
<protein>
    <recommendedName>
        <fullName evidence="4">Secreted protein</fullName>
    </recommendedName>
</protein>
<evidence type="ECO:0008006" key="4">
    <source>
        <dbReference type="Google" id="ProtNLM"/>
    </source>
</evidence>